<name>A0A9P9IJ45_9PLEO</name>
<keyword evidence="8" id="KW-1185">Reference proteome</keyword>
<dbReference type="PANTHER" id="PTHR24305:SF223">
    <property type="entry name" value="CYTOCHROME P450-DIT2"/>
    <property type="match status" value="1"/>
</dbReference>
<dbReference type="GO" id="GO:0004497">
    <property type="term" value="F:monooxygenase activity"/>
    <property type="evidence" value="ECO:0007669"/>
    <property type="project" value="UniProtKB-KW"/>
</dbReference>
<keyword evidence="5" id="KW-0503">Monooxygenase</keyword>
<gene>
    <name evidence="7" type="ORF">B0J11DRAFT_489486</name>
</gene>
<dbReference type="InterPro" id="IPR001128">
    <property type="entry name" value="Cyt_P450"/>
</dbReference>
<dbReference type="GO" id="GO:0016705">
    <property type="term" value="F:oxidoreductase activity, acting on paired donors, with incorporation or reduction of molecular oxygen"/>
    <property type="evidence" value="ECO:0007669"/>
    <property type="project" value="InterPro"/>
</dbReference>
<dbReference type="InterPro" id="IPR036396">
    <property type="entry name" value="Cyt_P450_sf"/>
</dbReference>
<keyword evidence="3 4" id="KW-0408">Iron</keyword>
<reference evidence="7" key="1">
    <citation type="journal article" date="2021" name="Nat. Commun.">
        <title>Genetic determinants of endophytism in the Arabidopsis root mycobiome.</title>
        <authorList>
            <person name="Mesny F."/>
            <person name="Miyauchi S."/>
            <person name="Thiergart T."/>
            <person name="Pickel B."/>
            <person name="Atanasova L."/>
            <person name="Karlsson M."/>
            <person name="Huettel B."/>
            <person name="Barry K.W."/>
            <person name="Haridas S."/>
            <person name="Chen C."/>
            <person name="Bauer D."/>
            <person name="Andreopoulos W."/>
            <person name="Pangilinan J."/>
            <person name="LaButti K."/>
            <person name="Riley R."/>
            <person name="Lipzen A."/>
            <person name="Clum A."/>
            <person name="Drula E."/>
            <person name="Henrissat B."/>
            <person name="Kohler A."/>
            <person name="Grigoriev I.V."/>
            <person name="Martin F.M."/>
            <person name="Hacquard S."/>
        </authorList>
    </citation>
    <scope>NUCLEOTIDE SEQUENCE</scope>
    <source>
        <strain evidence="7">MPI-CAGE-CH-0243</strain>
    </source>
</reference>
<keyword evidence="5" id="KW-0560">Oxidoreductase</keyword>
<accession>A0A9P9IJ45</accession>
<keyword evidence="4 5" id="KW-0349">Heme</keyword>
<evidence type="ECO:0000256" key="2">
    <source>
        <dbReference type="ARBA" id="ARBA00022723"/>
    </source>
</evidence>
<evidence type="ECO:0000256" key="5">
    <source>
        <dbReference type="RuleBase" id="RU000461"/>
    </source>
</evidence>
<feature type="signal peptide" evidence="6">
    <location>
        <begin position="1"/>
        <end position="17"/>
    </location>
</feature>
<dbReference type="GO" id="GO:0020037">
    <property type="term" value="F:heme binding"/>
    <property type="evidence" value="ECO:0007669"/>
    <property type="project" value="InterPro"/>
</dbReference>
<dbReference type="Gene3D" id="1.10.630.10">
    <property type="entry name" value="Cytochrome P450"/>
    <property type="match status" value="1"/>
</dbReference>
<dbReference type="Proteomes" id="UP000700596">
    <property type="component" value="Unassembled WGS sequence"/>
</dbReference>
<dbReference type="InterPro" id="IPR017972">
    <property type="entry name" value="Cyt_P450_CS"/>
</dbReference>
<dbReference type="SUPFAM" id="SSF48264">
    <property type="entry name" value="Cytochrome P450"/>
    <property type="match status" value="1"/>
</dbReference>
<comment type="caution">
    <text evidence="7">The sequence shown here is derived from an EMBL/GenBank/DDBJ whole genome shotgun (WGS) entry which is preliminary data.</text>
</comment>
<comment type="cofactor">
    <cofactor evidence="1 4">
        <name>heme</name>
        <dbReference type="ChEBI" id="CHEBI:30413"/>
    </cofactor>
</comment>
<protein>
    <submittedName>
        <fullName evidence="7">Cytochrome P450</fullName>
    </submittedName>
</protein>
<dbReference type="PANTHER" id="PTHR24305">
    <property type="entry name" value="CYTOCHROME P450"/>
    <property type="match status" value="1"/>
</dbReference>
<dbReference type="EMBL" id="JAGMWT010000009">
    <property type="protein sequence ID" value="KAH7122446.1"/>
    <property type="molecule type" value="Genomic_DNA"/>
</dbReference>
<keyword evidence="6" id="KW-0732">Signal</keyword>
<keyword evidence="2 4" id="KW-0479">Metal-binding</keyword>
<evidence type="ECO:0000313" key="7">
    <source>
        <dbReference type="EMBL" id="KAH7122446.1"/>
    </source>
</evidence>
<dbReference type="PROSITE" id="PS00086">
    <property type="entry name" value="CYTOCHROME_P450"/>
    <property type="match status" value="1"/>
</dbReference>
<comment type="similarity">
    <text evidence="5">Belongs to the cytochrome P450 family.</text>
</comment>
<dbReference type="GO" id="GO:0005506">
    <property type="term" value="F:iron ion binding"/>
    <property type="evidence" value="ECO:0007669"/>
    <property type="project" value="InterPro"/>
</dbReference>
<dbReference type="AlphaFoldDB" id="A0A9P9IJ45"/>
<evidence type="ECO:0000256" key="4">
    <source>
        <dbReference type="PIRSR" id="PIRSR602401-1"/>
    </source>
</evidence>
<evidence type="ECO:0000256" key="6">
    <source>
        <dbReference type="SAM" id="SignalP"/>
    </source>
</evidence>
<dbReference type="CDD" id="cd11070">
    <property type="entry name" value="CYP56-like"/>
    <property type="match status" value="1"/>
</dbReference>
<organism evidence="7 8">
    <name type="scientific">Dendryphion nanum</name>
    <dbReference type="NCBI Taxonomy" id="256645"/>
    <lineage>
        <taxon>Eukaryota</taxon>
        <taxon>Fungi</taxon>
        <taxon>Dikarya</taxon>
        <taxon>Ascomycota</taxon>
        <taxon>Pezizomycotina</taxon>
        <taxon>Dothideomycetes</taxon>
        <taxon>Pleosporomycetidae</taxon>
        <taxon>Pleosporales</taxon>
        <taxon>Torulaceae</taxon>
        <taxon>Dendryphion</taxon>
    </lineage>
</organism>
<feature type="binding site" description="axial binding residue" evidence="4">
    <location>
        <position position="443"/>
    </location>
    <ligand>
        <name>heme</name>
        <dbReference type="ChEBI" id="CHEBI:30413"/>
    </ligand>
    <ligandPart>
        <name>Fe</name>
        <dbReference type="ChEBI" id="CHEBI:18248"/>
    </ligandPart>
</feature>
<dbReference type="PRINTS" id="PR00463">
    <property type="entry name" value="EP450I"/>
</dbReference>
<evidence type="ECO:0000256" key="3">
    <source>
        <dbReference type="ARBA" id="ARBA00023004"/>
    </source>
</evidence>
<sequence length="499" mass="56724">MIVALAIVSLLLLGTWACWKFGVPFFLPPAHFPRNIPTVPFYYALLPLLKPVDQEQLWHQHLKEPLMKHGAVKIYFAGAWNVILTRPSYIGQVLKQDEKFPKAGNHVRNPHGLLAFYTGENVISEKGEKWKKFASVIKPGLQADVDHIPIVQNTDKLIHLILDEQKRNGRVIMPSLLQQYTLENLGRALLGVDFNCLGNSEEPMTKSQSVIKPKIFDAVFMNFPILDKFKFAHREDAKEMIIKFKSQLVNYVLSAHQHKHEQGMEATNLGCRLVTAYETGIFSRYHFTQNCVSVFLAGHENPQILLLFIMYMLAEKPELQQQLRDEINQLPENDRQDPAVLAALPLLTATIYEVLRLYPPISQMINKRAAHDTLIDGKILIKAGTNTGYHGYTTNRDESFWGPDAAEFRPTRWGTTADEVHTLFRRATAKATFISFHGGARTCLGVKFTMMATRLGMAMFLSNLEWKLDPTWPKRMTPAGPLIPLGLRLQFSRIATKPE</sequence>
<dbReference type="Pfam" id="PF00067">
    <property type="entry name" value="p450"/>
    <property type="match status" value="1"/>
</dbReference>
<evidence type="ECO:0000256" key="1">
    <source>
        <dbReference type="ARBA" id="ARBA00001971"/>
    </source>
</evidence>
<proteinExistence type="inferred from homology"/>
<evidence type="ECO:0000313" key="8">
    <source>
        <dbReference type="Proteomes" id="UP000700596"/>
    </source>
</evidence>
<feature type="chain" id="PRO_5040348291" evidence="6">
    <location>
        <begin position="18"/>
        <end position="499"/>
    </location>
</feature>
<dbReference type="OrthoDB" id="1470350at2759"/>
<dbReference type="PRINTS" id="PR00385">
    <property type="entry name" value="P450"/>
</dbReference>
<dbReference type="InterPro" id="IPR050121">
    <property type="entry name" value="Cytochrome_P450_monoxygenase"/>
</dbReference>
<dbReference type="InterPro" id="IPR002401">
    <property type="entry name" value="Cyt_P450_E_grp-I"/>
</dbReference>